<evidence type="ECO:0000313" key="2">
    <source>
        <dbReference type="Proteomes" id="UP001597244"/>
    </source>
</evidence>
<comment type="caution">
    <text evidence="1">The sequence shown here is derived from an EMBL/GenBank/DDBJ whole genome shotgun (WGS) entry which is preliminary data.</text>
</comment>
<gene>
    <name evidence="1" type="ORF">ACFQ4L_07000</name>
</gene>
<dbReference type="Proteomes" id="UP001597244">
    <property type="component" value="Unassembled WGS sequence"/>
</dbReference>
<keyword evidence="2" id="KW-1185">Reference proteome</keyword>
<sequence length="307" mass="35328">MAICRIRVISGYQLKDSAVKDSLLVDQKLPIHNLLVNRDHPTMTSKQLENENKIFDFFYLCVIQQKPVTNEVLQQDSSMPDGNLVGFLLERFNTFATKYFPEMADQINNDPDLQKDLTNLAISYILADGHRPETSDFYVAQDIIGDKTYFYQKIVQFVYEEVTPLLDNGPRQLLPASLHPSRKDFINDLYKTIFRHYVLLQDDELVKIKTVIDQDSVLNSAIYHSIEHIQYLKILPEEVPWSDADLIITTLPDPSLFLENDTDDPADLPPILYWSTLNPNSSLMELIKSIEEIFNTKNATPLTSDQK</sequence>
<dbReference type="EMBL" id="JBHTOF010000083">
    <property type="protein sequence ID" value="MFD1465805.1"/>
    <property type="molecule type" value="Genomic_DNA"/>
</dbReference>
<evidence type="ECO:0000313" key="1">
    <source>
        <dbReference type="EMBL" id="MFD1465805.1"/>
    </source>
</evidence>
<dbReference type="RefSeq" id="WP_125578659.1">
    <property type="nucleotide sequence ID" value="NZ_JBHTOF010000083.1"/>
</dbReference>
<organism evidence="1 2">
    <name type="scientific">Lapidilactobacillus mulanensis</name>
    <dbReference type="NCBI Taxonomy" id="2485999"/>
    <lineage>
        <taxon>Bacteria</taxon>
        <taxon>Bacillati</taxon>
        <taxon>Bacillota</taxon>
        <taxon>Bacilli</taxon>
        <taxon>Lactobacillales</taxon>
        <taxon>Lactobacillaceae</taxon>
        <taxon>Lapidilactobacillus</taxon>
    </lineage>
</organism>
<proteinExistence type="predicted"/>
<protein>
    <submittedName>
        <fullName evidence="1">Uncharacterized protein</fullName>
    </submittedName>
</protein>
<reference evidence="2" key="1">
    <citation type="journal article" date="2019" name="Int. J. Syst. Evol. Microbiol.">
        <title>The Global Catalogue of Microorganisms (GCM) 10K type strain sequencing project: providing services to taxonomists for standard genome sequencing and annotation.</title>
        <authorList>
            <consortium name="The Broad Institute Genomics Platform"/>
            <consortium name="The Broad Institute Genome Sequencing Center for Infectious Disease"/>
            <person name="Wu L."/>
            <person name="Ma J."/>
        </authorList>
    </citation>
    <scope>NUCLEOTIDE SEQUENCE [LARGE SCALE GENOMIC DNA]</scope>
    <source>
        <strain evidence="2">CCM 8951</strain>
    </source>
</reference>
<name>A0ABW4DS53_9LACO</name>
<accession>A0ABW4DS53</accession>